<proteinExistence type="predicted"/>
<protein>
    <submittedName>
        <fullName evidence="1">Uncharacterized protein</fullName>
    </submittedName>
</protein>
<organism evidence="1 2">
    <name type="scientific">Pedobacter africanus</name>
    <dbReference type="NCBI Taxonomy" id="151894"/>
    <lineage>
        <taxon>Bacteria</taxon>
        <taxon>Pseudomonadati</taxon>
        <taxon>Bacteroidota</taxon>
        <taxon>Sphingobacteriia</taxon>
        <taxon>Sphingobacteriales</taxon>
        <taxon>Sphingobacteriaceae</taxon>
        <taxon>Pedobacter</taxon>
    </lineage>
</organism>
<evidence type="ECO:0000313" key="1">
    <source>
        <dbReference type="EMBL" id="MDR6783563.1"/>
    </source>
</evidence>
<accession>A0ACC6KWR0</accession>
<name>A0ACC6KWR0_9SPHI</name>
<sequence length="34" mass="4168">MIYFVCETDPNNAKKRPSYERFEEEKRLGLMRES</sequence>
<evidence type="ECO:0000313" key="2">
    <source>
        <dbReference type="Proteomes" id="UP001246858"/>
    </source>
</evidence>
<reference evidence="1" key="1">
    <citation type="submission" date="2023-07" db="EMBL/GenBank/DDBJ databases">
        <title>Sorghum-associated microbial communities from plants grown in Nebraska, USA.</title>
        <authorList>
            <person name="Schachtman D."/>
        </authorList>
    </citation>
    <scope>NUCLEOTIDE SEQUENCE</scope>
    <source>
        <strain evidence="1">2697</strain>
    </source>
</reference>
<dbReference type="Proteomes" id="UP001246858">
    <property type="component" value="Unassembled WGS sequence"/>
</dbReference>
<keyword evidence="2" id="KW-1185">Reference proteome</keyword>
<dbReference type="EMBL" id="JAVDTF010000002">
    <property type="protein sequence ID" value="MDR6783563.1"/>
    <property type="molecule type" value="Genomic_DNA"/>
</dbReference>
<comment type="caution">
    <text evidence="1">The sequence shown here is derived from an EMBL/GenBank/DDBJ whole genome shotgun (WGS) entry which is preliminary data.</text>
</comment>
<gene>
    <name evidence="1" type="ORF">J2X78_002128</name>
</gene>